<dbReference type="InterPro" id="IPR027417">
    <property type="entry name" value="P-loop_NTPase"/>
</dbReference>
<feature type="domain" description="Helicase ATP-binding" evidence="9">
    <location>
        <begin position="296"/>
        <end position="479"/>
    </location>
</feature>
<evidence type="ECO:0000256" key="8">
    <source>
        <dbReference type="SAM" id="MobiDB-lite"/>
    </source>
</evidence>
<evidence type="ECO:0000256" key="3">
    <source>
        <dbReference type="ARBA" id="ARBA00022806"/>
    </source>
</evidence>
<comment type="domain">
    <text evidence="7">The Q motif is unique to and characteristic of the DEAD box family of RNA helicases and controls ATP binding and hydrolysis.</text>
</comment>
<dbReference type="GO" id="GO:0003723">
    <property type="term" value="F:RNA binding"/>
    <property type="evidence" value="ECO:0007669"/>
    <property type="project" value="UniProtKB-UniRule"/>
</dbReference>
<dbReference type="Gene3D" id="3.40.50.300">
    <property type="entry name" value="P-loop containing nucleotide triphosphate hydrolases"/>
    <property type="match status" value="2"/>
</dbReference>
<feature type="domain" description="Helicase C-terminal" evidence="10">
    <location>
        <begin position="513"/>
        <end position="664"/>
    </location>
</feature>
<feature type="compositionally biased region" description="Gly residues" evidence="8">
    <location>
        <begin position="86"/>
        <end position="123"/>
    </location>
</feature>
<evidence type="ECO:0000259" key="10">
    <source>
        <dbReference type="PROSITE" id="PS51194"/>
    </source>
</evidence>
<evidence type="ECO:0000256" key="1">
    <source>
        <dbReference type="ARBA" id="ARBA00022741"/>
    </source>
</evidence>
<keyword evidence="3 7" id="KW-0347">Helicase</keyword>
<comment type="caution">
    <text evidence="12">The sequence shown here is derived from an EMBL/GenBank/DDBJ whole genome shotgun (WGS) entry which is preliminary data.</text>
</comment>
<dbReference type="GO" id="GO:0003724">
    <property type="term" value="F:RNA helicase activity"/>
    <property type="evidence" value="ECO:0007669"/>
    <property type="project" value="UniProtKB-EC"/>
</dbReference>
<evidence type="ECO:0000256" key="6">
    <source>
        <dbReference type="PROSITE-ProRule" id="PRU00552"/>
    </source>
</evidence>
<protein>
    <recommendedName>
        <fullName evidence="7">ATP-dependent RNA helicase</fullName>
        <ecNumber evidence="7">3.6.4.13</ecNumber>
    </recommendedName>
</protein>
<evidence type="ECO:0000256" key="4">
    <source>
        <dbReference type="ARBA" id="ARBA00022840"/>
    </source>
</evidence>
<comment type="catalytic activity">
    <reaction evidence="7">
        <text>ATP + H2O = ADP + phosphate + H(+)</text>
        <dbReference type="Rhea" id="RHEA:13065"/>
        <dbReference type="ChEBI" id="CHEBI:15377"/>
        <dbReference type="ChEBI" id="CHEBI:15378"/>
        <dbReference type="ChEBI" id="CHEBI:30616"/>
        <dbReference type="ChEBI" id="CHEBI:43474"/>
        <dbReference type="ChEBI" id="CHEBI:456216"/>
        <dbReference type="EC" id="3.6.4.13"/>
    </reaction>
</comment>
<dbReference type="EC" id="3.6.4.13" evidence="7"/>
<dbReference type="AlphaFoldDB" id="A0A8X8Y4W6"/>
<dbReference type="PANTHER" id="PTHR24031">
    <property type="entry name" value="RNA HELICASE"/>
    <property type="match status" value="1"/>
</dbReference>
<feature type="compositionally biased region" description="Gly residues" evidence="8">
    <location>
        <begin position="54"/>
        <end position="63"/>
    </location>
</feature>
<feature type="region of interest" description="Disordered" evidence="8">
    <location>
        <begin position="46"/>
        <end position="198"/>
    </location>
</feature>
<dbReference type="Pfam" id="PF00271">
    <property type="entry name" value="Helicase_C"/>
    <property type="match status" value="1"/>
</dbReference>
<dbReference type="InterPro" id="IPR014001">
    <property type="entry name" value="Helicase_ATP-bd"/>
</dbReference>
<dbReference type="SMART" id="SM00487">
    <property type="entry name" value="DEXDc"/>
    <property type="match status" value="1"/>
</dbReference>
<name>A0A8X8Y4W6_SALSN</name>
<dbReference type="EMBL" id="PNBA02000005">
    <property type="protein sequence ID" value="KAG6423211.1"/>
    <property type="molecule type" value="Genomic_DNA"/>
</dbReference>
<evidence type="ECO:0000313" key="13">
    <source>
        <dbReference type="Proteomes" id="UP000298416"/>
    </source>
</evidence>
<dbReference type="GO" id="GO:0016787">
    <property type="term" value="F:hydrolase activity"/>
    <property type="evidence" value="ECO:0007669"/>
    <property type="project" value="UniProtKB-KW"/>
</dbReference>
<dbReference type="GO" id="GO:0005524">
    <property type="term" value="F:ATP binding"/>
    <property type="evidence" value="ECO:0007669"/>
    <property type="project" value="UniProtKB-UniRule"/>
</dbReference>
<accession>A0A8X8Y4W6</accession>
<dbReference type="CDD" id="cd17964">
    <property type="entry name" value="DEADc_MSS116"/>
    <property type="match status" value="1"/>
</dbReference>
<reference evidence="12" key="2">
    <citation type="submission" date="2020-08" db="EMBL/GenBank/DDBJ databases">
        <title>Plant Genome Project.</title>
        <authorList>
            <person name="Zhang R.-G."/>
        </authorList>
    </citation>
    <scope>NUCLEOTIDE SEQUENCE</scope>
    <source>
        <strain evidence="12">Huo1</strain>
        <tissue evidence="12">Leaf</tissue>
    </source>
</reference>
<feature type="domain" description="DEAD-box RNA helicase Q" evidence="11">
    <location>
        <begin position="265"/>
        <end position="293"/>
    </location>
</feature>
<dbReference type="SMART" id="SM00490">
    <property type="entry name" value="HELICc"/>
    <property type="match status" value="1"/>
</dbReference>
<gene>
    <name evidence="12" type="ORF">SASPL_113600</name>
</gene>
<dbReference type="Proteomes" id="UP000298416">
    <property type="component" value="Unassembled WGS sequence"/>
</dbReference>
<evidence type="ECO:0000256" key="2">
    <source>
        <dbReference type="ARBA" id="ARBA00022801"/>
    </source>
</evidence>
<evidence type="ECO:0000259" key="11">
    <source>
        <dbReference type="PROSITE" id="PS51195"/>
    </source>
</evidence>
<comment type="similarity">
    <text evidence="7">Belongs to the DEAD box helicase family.</text>
</comment>
<keyword evidence="2 7" id="KW-0378">Hydrolase</keyword>
<dbReference type="PROSITE" id="PS51194">
    <property type="entry name" value="HELICASE_CTER"/>
    <property type="match status" value="1"/>
</dbReference>
<dbReference type="InterPro" id="IPR014014">
    <property type="entry name" value="RNA_helicase_DEAD_Q_motif"/>
</dbReference>
<keyword evidence="4 7" id="KW-0067">ATP-binding</keyword>
<feature type="compositionally biased region" description="Basic and acidic residues" evidence="8">
    <location>
        <begin position="73"/>
        <end position="85"/>
    </location>
</feature>
<dbReference type="Pfam" id="PF00270">
    <property type="entry name" value="DEAD"/>
    <property type="match status" value="1"/>
</dbReference>
<organism evidence="12">
    <name type="scientific">Salvia splendens</name>
    <name type="common">Scarlet sage</name>
    <dbReference type="NCBI Taxonomy" id="180675"/>
    <lineage>
        <taxon>Eukaryota</taxon>
        <taxon>Viridiplantae</taxon>
        <taxon>Streptophyta</taxon>
        <taxon>Embryophyta</taxon>
        <taxon>Tracheophyta</taxon>
        <taxon>Spermatophyta</taxon>
        <taxon>Magnoliopsida</taxon>
        <taxon>eudicotyledons</taxon>
        <taxon>Gunneridae</taxon>
        <taxon>Pentapetalae</taxon>
        <taxon>asterids</taxon>
        <taxon>lamiids</taxon>
        <taxon>Lamiales</taxon>
        <taxon>Lamiaceae</taxon>
        <taxon>Nepetoideae</taxon>
        <taxon>Mentheae</taxon>
        <taxon>Salviinae</taxon>
        <taxon>Salvia</taxon>
        <taxon>Salvia subgen. Calosphace</taxon>
        <taxon>core Calosphace</taxon>
    </lineage>
</organism>
<keyword evidence="5 7" id="KW-0694">RNA-binding</keyword>
<dbReference type="InterPro" id="IPR001650">
    <property type="entry name" value="Helicase_C-like"/>
</dbReference>
<evidence type="ECO:0000256" key="7">
    <source>
        <dbReference type="RuleBase" id="RU365068"/>
    </source>
</evidence>
<feature type="short sequence motif" description="Q motif" evidence="6">
    <location>
        <begin position="265"/>
        <end position="293"/>
    </location>
</feature>
<dbReference type="PROSITE" id="PS51192">
    <property type="entry name" value="HELICASE_ATP_BIND_1"/>
    <property type="match status" value="1"/>
</dbReference>
<evidence type="ECO:0000313" key="12">
    <source>
        <dbReference type="EMBL" id="KAG6423211.1"/>
    </source>
</evidence>
<proteinExistence type="inferred from homology"/>
<sequence>MFFPSQAAVSFFFRFENLQRRLLLAPVQAIRPVPLGNIRISTHSYGERMSSGMGQDGGDGKGSGRGRARKRRREVEFDKDSDFSGRRGGGGRSGGRGGGRGDSGRFIRGGGGSFRGRGGGRVSRGGSTYVGSGEGRETSKFSRGGGSSYGGRGGGEWKEKGPSGRGSGMTYENRGGRSGDQGSSVKKGAGRRMKRQGFVVTDDEAVGESDKGYTNFKELIDNDEADDDEYEEVEDEEVEVVRAELEKGIIHKSSLQSSDSHLSESRFDKCPISPLSLKGIKDAGYERMTLVQEATLPIILKGKDVLAKARTGTGKTVAFLLPAIEIIAKLPPSDRDKKRSPIYVLVICPTRELATQAAAEANKLLKYHSSIGVQVVIGGTRLGMEQKKMQVNACQILVATPGRLRDHVENTAGFATRLMGVKVLVLDEADHLLDMGFRKEIEKIIAAVPKQRQTLLFSATVPQAVRQICHVALKQDHENINTVEEGSADTHSQVRQTYLIAPLDKHFSLLYTMLKGHIADDVNYKVIVFCTTAMMTKLVAELLNKLNMNVREIHSRKPQSYRTKVSDEFRKSSGLILVTSDVSARGVDYPDVTLVIQIGIPADKQQYIHRLGRTGRKGKEGEGVLLLAPWEEFFLNTIKDLTISKAIEPFVDSDATKRVERAVSQVVIKSKESAYQAWLGYYNSNKIIGRNKSRLVELANEFSRSMCLDTPPAIPKQVLGKMGLKNIPGLRSK</sequence>
<feature type="compositionally biased region" description="Gly residues" evidence="8">
    <location>
        <begin position="143"/>
        <end position="154"/>
    </location>
</feature>
<keyword evidence="1 7" id="KW-0547">Nucleotide-binding</keyword>
<reference evidence="12" key="1">
    <citation type="submission" date="2018-01" db="EMBL/GenBank/DDBJ databases">
        <authorList>
            <person name="Mao J.F."/>
        </authorList>
    </citation>
    <scope>NUCLEOTIDE SEQUENCE</scope>
    <source>
        <strain evidence="12">Huo1</strain>
        <tissue evidence="12">Leaf</tissue>
    </source>
</reference>
<dbReference type="PROSITE" id="PS51195">
    <property type="entry name" value="Q_MOTIF"/>
    <property type="match status" value="1"/>
</dbReference>
<keyword evidence="13" id="KW-1185">Reference proteome</keyword>
<evidence type="ECO:0000259" key="9">
    <source>
        <dbReference type="PROSITE" id="PS51192"/>
    </source>
</evidence>
<comment type="function">
    <text evidence="7">RNA helicase.</text>
</comment>
<dbReference type="InterPro" id="IPR011545">
    <property type="entry name" value="DEAD/DEAH_box_helicase_dom"/>
</dbReference>
<evidence type="ECO:0000256" key="5">
    <source>
        <dbReference type="ARBA" id="ARBA00022884"/>
    </source>
</evidence>
<dbReference type="OrthoDB" id="193716at2759"/>
<dbReference type="SUPFAM" id="SSF52540">
    <property type="entry name" value="P-loop containing nucleoside triphosphate hydrolases"/>
    <property type="match status" value="1"/>
</dbReference>
<dbReference type="CDD" id="cd18787">
    <property type="entry name" value="SF2_C_DEAD"/>
    <property type="match status" value="1"/>
</dbReference>